<keyword evidence="2" id="KW-1185">Reference proteome</keyword>
<reference evidence="2" key="1">
    <citation type="submission" date="2015-01" db="EMBL/GenBank/DDBJ databases">
        <authorList>
            <person name="Aksoy S."/>
            <person name="Warren W."/>
            <person name="Wilson R.K."/>
        </authorList>
    </citation>
    <scope>NUCLEOTIDE SEQUENCE [LARGE SCALE GENOMIC DNA]</scope>
    <source>
        <strain evidence="2">IAEA</strain>
    </source>
</reference>
<sequence>MVVKKENIVPLATEILQFELLTVFAKPATKMIKVPYNKWKVLDILQKSKISGNLSLNIIQMTKRADNAIQMASPAEGENLGEEAGLDDVSAATELPQPELLESQFVETEDERFEVSSKAIFVSLTVTDSVTLLASLLFTRCSADVDLLQLSYKADLPFSSSTILSFSLCNKFSTAGGPICKGVSISSCEG</sequence>
<name>A0A1B0ASC4_9MUSC</name>
<reference evidence="1" key="2">
    <citation type="submission" date="2020-05" db="UniProtKB">
        <authorList>
            <consortium name="EnsemblMetazoa"/>
        </authorList>
    </citation>
    <scope>IDENTIFICATION</scope>
    <source>
        <strain evidence="1">IAEA</strain>
    </source>
</reference>
<evidence type="ECO:0000313" key="2">
    <source>
        <dbReference type="Proteomes" id="UP000092460"/>
    </source>
</evidence>
<dbReference type="AlphaFoldDB" id="A0A1B0ASC4"/>
<dbReference type="Proteomes" id="UP000092460">
    <property type="component" value="Unassembled WGS sequence"/>
</dbReference>
<protein>
    <submittedName>
        <fullName evidence="1">Uncharacterized protein</fullName>
    </submittedName>
</protein>
<accession>A0A1B0ASC4</accession>
<dbReference type="VEuPathDB" id="VectorBase:GPPI006802"/>
<evidence type="ECO:0000313" key="1">
    <source>
        <dbReference type="EnsemblMetazoa" id="GPPI006802-PA"/>
    </source>
</evidence>
<dbReference type="EMBL" id="JXJN01002713">
    <property type="status" value="NOT_ANNOTATED_CDS"/>
    <property type="molecule type" value="Genomic_DNA"/>
</dbReference>
<organism evidence="1 2">
    <name type="scientific">Glossina palpalis gambiensis</name>
    <dbReference type="NCBI Taxonomy" id="67801"/>
    <lineage>
        <taxon>Eukaryota</taxon>
        <taxon>Metazoa</taxon>
        <taxon>Ecdysozoa</taxon>
        <taxon>Arthropoda</taxon>
        <taxon>Hexapoda</taxon>
        <taxon>Insecta</taxon>
        <taxon>Pterygota</taxon>
        <taxon>Neoptera</taxon>
        <taxon>Endopterygota</taxon>
        <taxon>Diptera</taxon>
        <taxon>Brachycera</taxon>
        <taxon>Muscomorpha</taxon>
        <taxon>Hippoboscoidea</taxon>
        <taxon>Glossinidae</taxon>
        <taxon>Glossina</taxon>
    </lineage>
</organism>
<proteinExistence type="predicted"/>
<dbReference type="EnsemblMetazoa" id="GPPI006802-RA">
    <property type="protein sequence ID" value="GPPI006802-PA"/>
    <property type="gene ID" value="GPPI006802"/>
</dbReference>